<dbReference type="AlphaFoldDB" id="A0A073IJI4"/>
<protein>
    <recommendedName>
        <fullName evidence="4">Arginine transporter</fullName>
    </recommendedName>
</protein>
<feature type="signal peptide" evidence="1">
    <location>
        <begin position="1"/>
        <end position="18"/>
    </location>
</feature>
<dbReference type="EMBL" id="JAMC01000002">
    <property type="protein sequence ID" value="KEJ89681.1"/>
    <property type="molecule type" value="Genomic_DNA"/>
</dbReference>
<reference evidence="2 3" key="1">
    <citation type="submission" date="2014-01" db="EMBL/GenBank/DDBJ databases">
        <title>Sulfitobacter donghicola JCM 14565 Genome Sequencing.</title>
        <authorList>
            <person name="Lai Q."/>
            <person name="Hong Z."/>
        </authorList>
    </citation>
    <scope>NUCLEOTIDE SEQUENCE [LARGE SCALE GENOMIC DNA]</scope>
    <source>
        <strain evidence="2 3">JCM 14565</strain>
    </source>
</reference>
<evidence type="ECO:0000313" key="3">
    <source>
        <dbReference type="Proteomes" id="UP000027734"/>
    </source>
</evidence>
<sequence length="117" mass="12474">MKPMVMALLALSTLAACGGGATNYTSRGAFTPTQLYATGPLQKACLAQGRKAASSQRCGCIQAVANQTLSSAQQRRGAKAFRDPHKLQVWRQSDRASDNAFWDTWKAFGQSASSVCS</sequence>
<keyword evidence="1" id="KW-0732">Signal</keyword>
<comment type="caution">
    <text evidence="2">The sequence shown here is derived from an EMBL/GenBank/DDBJ whole genome shotgun (WGS) entry which is preliminary data.</text>
</comment>
<dbReference type="PROSITE" id="PS51257">
    <property type="entry name" value="PROKAR_LIPOPROTEIN"/>
    <property type="match status" value="1"/>
</dbReference>
<name>A0A073IJI4_9RHOB</name>
<dbReference type="STRING" id="1300350.Z948_936"/>
<proteinExistence type="predicted"/>
<evidence type="ECO:0000256" key="1">
    <source>
        <dbReference type="SAM" id="SignalP"/>
    </source>
</evidence>
<dbReference type="Proteomes" id="UP000027734">
    <property type="component" value="Unassembled WGS sequence"/>
</dbReference>
<evidence type="ECO:0008006" key="4">
    <source>
        <dbReference type="Google" id="ProtNLM"/>
    </source>
</evidence>
<organism evidence="2 3">
    <name type="scientific">Sulfitobacter donghicola DSW-25 = KCTC 12864 = JCM 14565</name>
    <dbReference type="NCBI Taxonomy" id="1300350"/>
    <lineage>
        <taxon>Bacteria</taxon>
        <taxon>Pseudomonadati</taxon>
        <taxon>Pseudomonadota</taxon>
        <taxon>Alphaproteobacteria</taxon>
        <taxon>Rhodobacterales</taxon>
        <taxon>Roseobacteraceae</taxon>
        <taxon>Sulfitobacter</taxon>
    </lineage>
</organism>
<feature type="chain" id="PRO_5001691615" description="Arginine transporter" evidence="1">
    <location>
        <begin position="19"/>
        <end position="117"/>
    </location>
</feature>
<keyword evidence="3" id="KW-1185">Reference proteome</keyword>
<accession>A0A073IJI4</accession>
<gene>
    <name evidence="2" type="ORF">DSW25_05515</name>
</gene>
<evidence type="ECO:0000313" key="2">
    <source>
        <dbReference type="EMBL" id="KEJ89681.1"/>
    </source>
</evidence>
<dbReference type="eggNOG" id="ENOG5032Y82">
    <property type="taxonomic scope" value="Bacteria"/>
</dbReference>